<protein>
    <recommendedName>
        <fullName evidence="9">Polysaccharide biosynthesis protein C-terminal domain-containing protein</fullName>
    </recommendedName>
</protein>
<feature type="transmembrane region" description="Helical" evidence="6">
    <location>
        <begin position="301"/>
        <end position="324"/>
    </location>
</feature>
<feature type="transmembrane region" description="Helical" evidence="6">
    <location>
        <begin position="168"/>
        <end position="197"/>
    </location>
</feature>
<evidence type="ECO:0008006" key="9">
    <source>
        <dbReference type="Google" id="ProtNLM"/>
    </source>
</evidence>
<evidence type="ECO:0000256" key="2">
    <source>
        <dbReference type="ARBA" id="ARBA00022475"/>
    </source>
</evidence>
<keyword evidence="5 6" id="KW-0472">Membrane</keyword>
<dbReference type="PANTHER" id="PTHR30250">
    <property type="entry name" value="PST FAMILY PREDICTED COLANIC ACID TRANSPORTER"/>
    <property type="match status" value="1"/>
</dbReference>
<evidence type="ECO:0000256" key="5">
    <source>
        <dbReference type="ARBA" id="ARBA00023136"/>
    </source>
</evidence>
<dbReference type="InterPro" id="IPR050833">
    <property type="entry name" value="Poly_Biosynth_Transport"/>
</dbReference>
<dbReference type="GO" id="GO:0005886">
    <property type="term" value="C:plasma membrane"/>
    <property type="evidence" value="ECO:0007669"/>
    <property type="project" value="UniProtKB-SubCell"/>
</dbReference>
<keyword evidence="2" id="KW-1003">Cell membrane</keyword>
<feature type="transmembrane region" description="Helical" evidence="6">
    <location>
        <begin position="336"/>
        <end position="354"/>
    </location>
</feature>
<keyword evidence="8" id="KW-1185">Reference proteome</keyword>
<dbReference type="EMBL" id="LAYY01000005">
    <property type="protein sequence ID" value="KKK38906.1"/>
    <property type="molecule type" value="Genomic_DNA"/>
</dbReference>
<dbReference type="PATRIC" id="fig|1408103.3.peg.1357"/>
<evidence type="ECO:0000313" key="8">
    <source>
        <dbReference type="Proteomes" id="UP000034166"/>
    </source>
</evidence>
<dbReference type="AlphaFoldDB" id="A0A0M2SYX9"/>
<evidence type="ECO:0000256" key="4">
    <source>
        <dbReference type="ARBA" id="ARBA00022989"/>
    </source>
</evidence>
<evidence type="ECO:0000256" key="3">
    <source>
        <dbReference type="ARBA" id="ARBA00022692"/>
    </source>
</evidence>
<feature type="transmembrane region" description="Helical" evidence="6">
    <location>
        <begin position="217"/>
        <end position="237"/>
    </location>
</feature>
<feature type="transmembrane region" description="Helical" evidence="6">
    <location>
        <begin position="392"/>
        <end position="415"/>
    </location>
</feature>
<comment type="caution">
    <text evidence="7">The sequence shown here is derived from an EMBL/GenBank/DDBJ whole genome shotgun (WGS) entry which is preliminary data.</text>
</comment>
<name>A0A0M2SYX9_9BACI</name>
<dbReference type="Proteomes" id="UP000034166">
    <property type="component" value="Unassembled WGS sequence"/>
</dbReference>
<dbReference type="Pfam" id="PF01943">
    <property type="entry name" value="Polysacc_synt"/>
    <property type="match status" value="1"/>
</dbReference>
<evidence type="ECO:0000256" key="6">
    <source>
        <dbReference type="SAM" id="Phobius"/>
    </source>
</evidence>
<feature type="transmembrane region" description="Helical" evidence="6">
    <location>
        <begin position="128"/>
        <end position="148"/>
    </location>
</feature>
<accession>A0A0M2SYX9</accession>
<gene>
    <name evidence="7" type="ORF">WQ57_06030</name>
</gene>
<organism evidence="7 8">
    <name type="scientific">Mesobacillus campisalis</name>
    <dbReference type="NCBI Taxonomy" id="1408103"/>
    <lineage>
        <taxon>Bacteria</taxon>
        <taxon>Bacillati</taxon>
        <taxon>Bacillota</taxon>
        <taxon>Bacilli</taxon>
        <taxon>Bacillales</taxon>
        <taxon>Bacillaceae</taxon>
        <taxon>Mesobacillus</taxon>
    </lineage>
</organism>
<proteinExistence type="predicted"/>
<dbReference type="RefSeq" id="WP_046522840.1">
    <property type="nucleotide sequence ID" value="NZ_LAYY01000005.1"/>
</dbReference>
<feature type="transmembrane region" description="Helical" evidence="6">
    <location>
        <begin position="366"/>
        <end position="386"/>
    </location>
</feature>
<evidence type="ECO:0000313" key="7">
    <source>
        <dbReference type="EMBL" id="KKK38906.1"/>
    </source>
</evidence>
<feature type="transmembrane region" description="Helical" evidence="6">
    <location>
        <begin position="48"/>
        <end position="67"/>
    </location>
</feature>
<keyword evidence="4 6" id="KW-1133">Transmembrane helix</keyword>
<feature type="transmembrane region" description="Helical" evidence="6">
    <location>
        <begin position="93"/>
        <end position="116"/>
    </location>
</feature>
<keyword evidence="3 6" id="KW-0812">Transmembrane</keyword>
<feature type="transmembrane region" description="Helical" evidence="6">
    <location>
        <begin position="16"/>
        <end position="36"/>
    </location>
</feature>
<comment type="subcellular location">
    <subcellularLocation>
        <location evidence="1">Cell membrane</location>
        <topology evidence="1">Multi-pass membrane protein</topology>
    </subcellularLocation>
</comment>
<sequence length="422" mass="47622">MTYLEKMFKFPNLSNIFSFGSATLISSALSFVLGVVSRNILGPEQYGYWVSLSMAFTFIPLLQFGVLNAMNREIPYYIARNSIEEVDRIRQKVFSYLITVPIFLILLLSFFSLFVYKSNIASEYKVGSFFIIFIGVLLFLSAYVEMYYKSIQDFKSVSKLITAKGVAQSVLSIIFILLLGFSGLFLGMMAGLIIEIIMGRKAFSKMKFILDFRYQNYVPLIKIGFPILMVGLIWSVLIATDKIILTITMDSSALGNYSVALLVFSTMMLLPQVISQVYYPKIVTMVSKGEYQQIIQSYKRVNLVLLVISIIVVLVGLLLLPPIISLLMPEYEGGIFSAQILLVGLIPLTLVNYAANYFNATHNQKLYIKILVVCIVVNIVSSILLLLIKLDIYMVAVGTSASFLLYSILMNLFFWKIIKKVK</sequence>
<evidence type="ECO:0000256" key="1">
    <source>
        <dbReference type="ARBA" id="ARBA00004651"/>
    </source>
</evidence>
<dbReference type="InterPro" id="IPR002797">
    <property type="entry name" value="Polysacc_synth"/>
</dbReference>
<reference evidence="7 8" key="1">
    <citation type="submission" date="2015-04" db="EMBL/GenBank/DDBJ databases">
        <title>Taxonomic description and genome sequence of Bacillus campisalis sp. nov., a novel member of the genus Bacillus isolated from solar saltern.</title>
        <authorList>
            <person name="Mathan Kumar R."/>
            <person name="Kaur G."/>
            <person name="Kumar A."/>
            <person name="Singh N.K."/>
            <person name="Kaur N."/>
            <person name="Kumar N."/>
            <person name="Mayilraj S."/>
        </authorList>
    </citation>
    <scope>NUCLEOTIDE SEQUENCE [LARGE SCALE GENOMIC DNA]</scope>
    <source>
        <strain evidence="7 8">SA2-6</strain>
    </source>
</reference>
<dbReference type="PANTHER" id="PTHR30250:SF11">
    <property type="entry name" value="O-ANTIGEN TRANSPORTER-RELATED"/>
    <property type="match status" value="1"/>
</dbReference>